<proteinExistence type="predicted"/>
<gene>
    <name evidence="2" type="ORF">DERF_008269</name>
</gene>
<comment type="caution">
    <text evidence="2">The sequence shown here is derived from an EMBL/GenBank/DDBJ whole genome shotgun (WGS) entry which is preliminary data.</text>
</comment>
<keyword evidence="3" id="KW-1185">Reference proteome</keyword>
<protein>
    <submittedName>
        <fullName evidence="2">Uncharacterized protein</fullName>
    </submittedName>
</protein>
<name>A0A922HZL4_DERFA</name>
<feature type="compositionally biased region" description="Polar residues" evidence="1">
    <location>
        <begin position="69"/>
        <end position="79"/>
    </location>
</feature>
<reference evidence="2" key="1">
    <citation type="submission" date="2013-05" db="EMBL/GenBank/DDBJ databases">
        <authorList>
            <person name="Yim A.K.Y."/>
            <person name="Chan T.F."/>
            <person name="Ji K.M."/>
            <person name="Liu X.Y."/>
            <person name="Zhou J.W."/>
            <person name="Li R.Q."/>
            <person name="Yang K.Y."/>
            <person name="Li J."/>
            <person name="Li M."/>
            <person name="Law P.T.W."/>
            <person name="Wu Y.L."/>
            <person name="Cai Z.L."/>
            <person name="Qin H."/>
            <person name="Bao Y."/>
            <person name="Leung R.K.K."/>
            <person name="Ng P.K.S."/>
            <person name="Zou J."/>
            <person name="Zhong X.J."/>
            <person name="Ran P.X."/>
            <person name="Zhong N.S."/>
            <person name="Liu Z.G."/>
            <person name="Tsui S.K.W."/>
        </authorList>
    </citation>
    <scope>NUCLEOTIDE SEQUENCE</scope>
    <source>
        <strain evidence="2">Derf</strain>
        <tissue evidence="2">Whole organism</tissue>
    </source>
</reference>
<sequence length="91" mass="10875">MTNIHPILSQVETCLTFLANLNDTGLYIILYYHQRRTHKICHLQLQKNGMEQKRKKTLKWMARVFADQNSSKNGTNFDYQQQQQQQKIIHL</sequence>
<organism evidence="2 3">
    <name type="scientific">Dermatophagoides farinae</name>
    <name type="common">American house dust mite</name>
    <dbReference type="NCBI Taxonomy" id="6954"/>
    <lineage>
        <taxon>Eukaryota</taxon>
        <taxon>Metazoa</taxon>
        <taxon>Ecdysozoa</taxon>
        <taxon>Arthropoda</taxon>
        <taxon>Chelicerata</taxon>
        <taxon>Arachnida</taxon>
        <taxon>Acari</taxon>
        <taxon>Acariformes</taxon>
        <taxon>Sarcoptiformes</taxon>
        <taxon>Astigmata</taxon>
        <taxon>Psoroptidia</taxon>
        <taxon>Analgoidea</taxon>
        <taxon>Pyroglyphidae</taxon>
        <taxon>Dermatophagoidinae</taxon>
        <taxon>Dermatophagoides</taxon>
    </lineage>
</organism>
<evidence type="ECO:0000313" key="2">
    <source>
        <dbReference type="EMBL" id="KAH9517614.1"/>
    </source>
</evidence>
<dbReference type="EMBL" id="ASGP02000003">
    <property type="protein sequence ID" value="KAH9517614.1"/>
    <property type="molecule type" value="Genomic_DNA"/>
</dbReference>
<evidence type="ECO:0000313" key="3">
    <source>
        <dbReference type="Proteomes" id="UP000790347"/>
    </source>
</evidence>
<dbReference type="AlphaFoldDB" id="A0A922HZL4"/>
<evidence type="ECO:0000256" key="1">
    <source>
        <dbReference type="SAM" id="MobiDB-lite"/>
    </source>
</evidence>
<reference evidence="2" key="2">
    <citation type="journal article" date="2022" name="Res Sq">
        <title>Comparative Genomics Reveals Insights into the Divergent Evolution of Astigmatic Mites and Household Pest Adaptations.</title>
        <authorList>
            <person name="Xiong Q."/>
            <person name="Wan A.T.-Y."/>
            <person name="Liu X.-Y."/>
            <person name="Fung C.S.-H."/>
            <person name="Xiao X."/>
            <person name="Malainual N."/>
            <person name="Hou J."/>
            <person name="Wang L."/>
            <person name="Wang M."/>
            <person name="Yang K."/>
            <person name="Cui Y."/>
            <person name="Leung E."/>
            <person name="Nong W."/>
            <person name="Shin S.-K."/>
            <person name="Au S."/>
            <person name="Jeong K.Y."/>
            <person name="Chew F.T."/>
            <person name="Hui J."/>
            <person name="Leung T.F."/>
            <person name="Tungtrongchitr A."/>
            <person name="Zhong N."/>
            <person name="Liu Z."/>
            <person name="Tsui S."/>
        </authorList>
    </citation>
    <scope>NUCLEOTIDE SEQUENCE</scope>
    <source>
        <strain evidence="2">Derf</strain>
        <tissue evidence="2">Whole organism</tissue>
    </source>
</reference>
<dbReference type="Proteomes" id="UP000790347">
    <property type="component" value="Unassembled WGS sequence"/>
</dbReference>
<feature type="compositionally biased region" description="Low complexity" evidence="1">
    <location>
        <begin position="80"/>
        <end position="91"/>
    </location>
</feature>
<feature type="region of interest" description="Disordered" evidence="1">
    <location>
        <begin position="69"/>
        <end position="91"/>
    </location>
</feature>
<accession>A0A922HZL4</accession>